<evidence type="ECO:0000259" key="2">
    <source>
        <dbReference type="Pfam" id="PF07859"/>
    </source>
</evidence>
<keyword evidence="4" id="KW-1185">Reference proteome</keyword>
<dbReference type="PANTHER" id="PTHR48081">
    <property type="entry name" value="AB HYDROLASE SUPERFAMILY PROTEIN C4A8.06C"/>
    <property type="match status" value="1"/>
</dbReference>
<dbReference type="Proteomes" id="UP000468901">
    <property type="component" value="Unassembled WGS sequence"/>
</dbReference>
<evidence type="ECO:0000256" key="1">
    <source>
        <dbReference type="ARBA" id="ARBA00022801"/>
    </source>
</evidence>
<dbReference type="InterPro" id="IPR029058">
    <property type="entry name" value="AB_hydrolase_fold"/>
</dbReference>
<evidence type="ECO:0000313" key="4">
    <source>
        <dbReference type="Proteomes" id="UP000468901"/>
    </source>
</evidence>
<name>A0A6N6VK99_9HYPH</name>
<accession>A0A6N6VK99</accession>
<feature type="domain" description="Alpha/beta hydrolase fold-3" evidence="2">
    <location>
        <begin position="94"/>
        <end position="298"/>
    </location>
</feature>
<keyword evidence="1 3" id="KW-0378">Hydrolase</keyword>
<dbReference type="Pfam" id="PF07859">
    <property type="entry name" value="Abhydrolase_3"/>
    <property type="match status" value="1"/>
</dbReference>
<dbReference type="PANTHER" id="PTHR48081:SF8">
    <property type="entry name" value="ALPHA_BETA HYDROLASE FOLD-3 DOMAIN-CONTAINING PROTEIN-RELATED"/>
    <property type="match status" value="1"/>
</dbReference>
<sequence>MSDKKPFDPALFRPEAISAETRAINEAIVKAISDMEEWWDVGAQKMRDTRARGEGPFPLAPKSDAARTIEIPGKSGHKIPLRIIAPENPKGVYLHIHGGGWVLGAADQQDPMLERIAKNAGLAVVSVEYRLAPENPYPAGPDDCETAAVWLVENAQKEFGTDKLTIGGESAGGHLSAVTLLRMRDRHGYTGFKGANLVFGAFDMTMTPSQKHFGNERLILRTVDIEQFGDAFLPEGLDRRHPDISPLYANLNDMPPALFTIGTRDALLDDSLFMHGRWIAAGNQGELAVYPGGAHGFIAFPGEIARSANERIDAFLARVTA</sequence>
<gene>
    <name evidence="3" type="ORF">F2P47_05595</name>
</gene>
<reference evidence="3 4" key="1">
    <citation type="submission" date="2019-09" db="EMBL/GenBank/DDBJ databases">
        <title>Parvibaculum sedimenti sp. nov., isolated from sediment.</title>
        <authorList>
            <person name="Wang Y."/>
        </authorList>
    </citation>
    <scope>NUCLEOTIDE SEQUENCE [LARGE SCALE GENOMIC DNA]</scope>
    <source>
        <strain evidence="3 4">HXT-9</strain>
    </source>
</reference>
<dbReference type="InterPro" id="IPR050300">
    <property type="entry name" value="GDXG_lipolytic_enzyme"/>
</dbReference>
<dbReference type="EMBL" id="WESC01000004">
    <property type="protein sequence ID" value="KAB7741219.1"/>
    <property type="molecule type" value="Genomic_DNA"/>
</dbReference>
<dbReference type="InterPro" id="IPR013094">
    <property type="entry name" value="AB_hydrolase_3"/>
</dbReference>
<protein>
    <submittedName>
        <fullName evidence="3">Alpha/beta hydrolase fold domain-containing protein</fullName>
    </submittedName>
</protein>
<proteinExistence type="predicted"/>
<dbReference type="AlphaFoldDB" id="A0A6N6VK99"/>
<dbReference type="Gene3D" id="3.40.50.1820">
    <property type="entry name" value="alpha/beta hydrolase"/>
    <property type="match status" value="1"/>
</dbReference>
<dbReference type="RefSeq" id="WP_152215191.1">
    <property type="nucleotide sequence ID" value="NZ_JBAQYD010000358.1"/>
</dbReference>
<dbReference type="SUPFAM" id="SSF53474">
    <property type="entry name" value="alpha/beta-Hydrolases"/>
    <property type="match status" value="1"/>
</dbReference>
<organism evidence="3 4">
    <name type="scientific">Parvibaculum sedimenti</name>
    <dbReference type="NCBI Taxonomy" id="2608632"/>
    <lineage>
        <taxon>Bacteria</taxon>
        <taxon>Pseudomonadati</taxon>
        <taxon>Pseudomonadota</taxon>
        <taxon>Alphaproteobacteria</taxon>
        <taxon>Hyphomicrobiales</taxon>
        <taxon>Parvibaculaceae</taxon>
        <taxon>Parvibaculum</taxon>
    </lineage>
</organism>
<dbReference type="GO" id="GO:0016787">
    <property type="term" value="F:hydrolase activity"/>
    <property type="evidence" value="ECO:0007669"/>
    <property type="project" value="UniProtKB-KW"/>
</dbReference>
<comment type="caution">
    <text evidence="3">The sequence shown here is derived from an EMBL/GenBank/DDBJ whole genome shotgun (WGS) entry which is preliminary data.</text>
</comment>
<evidence type="ECO:0000313" key="3">
    <source>
        <dbReference type="EMBL" id="KAB7741219.1"/>
    </source>
</evidence>